<gene>
    <name evidence="1" type="ORF">Scep_009569</name>
</gene>
<protein>
    <submittedName>
        <fullName evidence="1">Uncharacterized protein</fullName>
    </submittedName>
</protein>
<comment type="caution">
    <text evidence="1">The sequence shown here is derived from an EMBL/GenBank/DDBJ whole genome shotgun (WGS) entry which is preliminary data.</text>
</comment>
<evidence type="ECO:0000313" key="1">
    <source>
        <dbReference type="EMBL" id="KAK9139888.1"/>
    </source>
</evidence>
<name>A0AAP0JTF1_9MAGN</name>
<evidence type="ECO:0000313" key="2">
    <source>
        <dbReference type="Proteomes" id="UP001419268"/>
    </source>
</evidence>
<reference evidence="1 2" key="1">
    <citation type="submission" date="2024-01" db="EMBL/GenBank/DDBJ databases">
        <title>Genome assemblies of Stephania.</title>
        <authorList>
            <person name="Yang L."/>
        </authorList>
    </citation>
    <scope>NUCLEOTIDE SEQUENCE [LARGE SCALE GENOMIC DNA]</scope>
    <source>
        <strain evidence="1">JXDWG</strain>
        <tissue evidence="1">Leaf</tissue>
    </source>
</reference>
<dbReference type="EMBL" id="JBBNAG010000004">
    <property type="protein sequence ID" value="KAK9139888.1"/>
    <property type="molecule type" value="Genomic_DNA"/>
</dbReference>
<accession>A0AAP0JTF1</accession>
<dbReference type="Proteomes" id="UP001419268">
    <property type="component" value="Unassembled WGS sequence"/>
</dbReference>
<sequence>MISLFLSPLTEPSQFSLSHRWFLLLPLPPLSLSPVISLPSLNFSASLRLGLLVALSSPKPKLFTIAAIGASVGSAVAVCLRLEPPKPLPVALFRRSPNPSPLLAAPQAVAAVCRTLSHRRSSSRYLALRIDLH</sequence>
<keyword evidence="2" id="KW-1185">Reference proteome</keyword>
<organism evidence="1 2">
    <name type="scientific">Stephania cephalantha</name>
    <dbReference type="NCBI Taxonomy" id="152367"/>
    <lineage>
        <taxon>Eukaryota</taxon>
        <taxon>Viridiplantae</taxon>
        <taxon>Streptophyta</taxon>
        <taxon>Embryophyta</taxon>
        <taxon>Tracheophyta</taxon>
        <taxon>Spermatophyta</taxon>
        <taxon>Magnoliopsida</taxon>
        <taxon>Ranunculales</taxon>
        <taxon>Menispermaceae</taxon>
        <taxon>Menispermoideae</taxon>
        <taxon>Cissampelideae</taxon>
        <taxon>Stephania</taxon>
    </lineage>
</organism>
<dbReference type="AlphaFoldDB" id="A0AAP0JTF1"/>
<proteinExistence type="predicted"/>